<dbReference type="Gene3D" id="1.10.3210.10">
    <property type="entry name" value="Hypothetical protein af1432"/>
    <property type="match status" value="1"/>
</dbReference>
<evidence type="ECO:0000256" key="5">
    <source>
        <dbReference type="ARBA" id="ARBA00023004"/>
    </source>
</evidence>
<reference evidence="9" key="1">
    <citation type="submission" date="2016-10" db="EMBL/GenBank/DDBJ databases">
        <authorList>
            <person name="Varghese N."/>
            <person name="Submissions S."/>
        </authorList>
    </citation>
    <scope>NUCLEOTIDE SEQUENCE [LARGE SCALE GENOMIC DNA]</scope>
    <source>
        <strain evidence="9">DSM 44945</strain>
    </source>
</reference>
<organism evidence="8 9">
    <name type="scientific">Planifilum fulgidum</name>
    <dbReference type="NCBI Taxonomy" id="201973"/>
    <lineage>
        <taxon>Bacteria</taxon>
        <taxon>Bacillati</taxon>
        <taxon>Bacillota</taxon>
        <taxon>Bacilli</taxon>
        <taxon>Bacillales</taxon>
        <taxon>Thermoactinomycetaceae</taxon>
        <taxon>Planifilum</taxon>
    </lineage>
</organism>
<evidence type="ECO:0000256" key="3">
    <source>
        <dbReference type="ARBA" id="ARBA00022741"/>
    </source>
</evidence>
<name>A0A1I2K7D0_9BACL</name>
<sequence length="198" mass="23052">MKMSREKLMEATRRQMPSSRWEHTLRVKETAVELAERTGADPEKAEIAAILHDYCKYWPEEKQREWILRHRLPQDLLQFHKELWHAPVGAVAVREELGVDDEEVLNAIRSHTTGRPGMSLLEKVVFLADYIEPGRSFPGLDEVRRLAREDLDRAVLKALDNTILYLVERGLKVYPLTILTRNDLLDKIPQILPKEESH</sequence>
<dbReference type="InterPro" id="IPR006674">
    <property type="entry name" value="HD_domain"/>
</dbReference>
<protein>
    <recommendedName>
        <fullName evidence="1">bis(5'-nucleosyl)-tetraphosphatase (symmetrical)</fullName>
        <ecNumber evidence="1">3.6.1.41</ecNumber>
    </recommendedName>
</protein>
<dbReference type="NCBIfam" id="TIGR00488">
    <property type="entry name" value="bis(5'-nucleosyl)-tetraphosphatase (symmetrical) YqeK"/>
    <property type="match status" value="1"/>
</dbReference>
<dbReference type="Proteomes" id="UP000198661">
    <property type="component" value="Unassembled WGS sequence"/>
</dbReference>
<dbReference type="STRING" id="201973.SAMN04488025_10118"/>
<dbReference type="InterPro" id="IPR006675">
    <property type="entry name" value="HDIG_dom"/>
</dbReference>
<evidence type="ECO:0000256" key="4">
    <source>
        <dbReference type="ARBA" id="ARBA00022801"/>
    </source>
</evidence>
<comment type="catalytic activity">
    <reaction evidence="6">
        <text>P(1),P(4)-bis(5'-adenosyl) tetraphosphate + H2O = 2 ADP + 2 H(+)</text>
        <dbReference type="Rhea" id="RHEA:24252"/>
        <dbReference type="ChEBI" id="CHEBI:15377"/>
        <dbReference type="ChEBI" id="CHEBI:15378"/>
        <dbReference type="ChEBI" id="CHEBI:58141"/>
        <dbReference type="ChEBI" id="CHEBI:456216"/>
        <dbReference type="EC" id="3.6.1.41"/>
    </reaction>
</comment>
<dbReference type="EC" id="3.6.1.41" evidence="1"/>
<dbReference type="PANTHER" id="PTHR35795:SF1">
    <property type="entry name" value="BIS(5'-NUCLEOSYL)-TETRAPHOSPHATASE, SYMMETRICAL"/>
    <property type="match status" value="1"/>
</dbReference>
<dbReference type="Pfam" id="PF01966">
    <property type="entry name" value="HD"/>
    <property type="match status" value="1"/>
</dbReference>
<evidence type="ECO:0000259" key="7">
    <source>
        <dbReference type="PROSITE" id="PS51831"/>
    </source>
</evidence>
<feature type="domain" description="HD" evidence="7">
    <location>
        <begin position="20"/>
        <end position="134"/>
    </location>
</feature>
<evidence type="ECO:0000313" key="8">
    <source>
        <dbReference type="EMBL" id="SFF62834.1"/>
    </source>
</evidence>
<evidence type="ECO:0000256" key="6">
    <source>
        <dbReference type="ARBA" id="ARBA00049417"/>
    </source>
</evidence>
<dbReference type="GO" id="GO:0000166">
    <property type="term" value="F:nucleotide binding"/>
    <property type="evidence" value="ECO:0007669"/>
    <property type="project" value="UniProtKB-KW"/>
</dbReference>
<proteinExistence type="predicted"/>
<keyword evidence="9" id="KW-1185">Reference proteome</keyword>
<dbReference type="PANTHER" id="PTHR35795">
    <property type="entry name" value="SLR1885 PROTEIN"/>
    <property type="match status" value="1"/>
</dbReference>
<keyword evidence="4 8" id="KW-0378">Hydrolase</keyword>
<dbReference type="AlphaFoldDB" id="A0A1I2K7D0"/>
<dbReference type="InterPro" id="IPR005249">
    <property type="entry name" value="YqeK"/>
</dbReference>
<keyword evidence="3" id="KW-0547">Nucleotide-binding</keyword>
<gene>
    <name evidence="8" type="ORF">SAMN04488025_10118</name>
</gene>
<keyword evidence="5" id="KW-0408">Iron</keyword>
<dbReference type="InterPro" id="IPR003607">
    <property type="entry name" value="HD/PDEase_dom"/>
</dbReference>
<dbReference type="GO" id="GO:0008803">
    <property type="term" value="F:bis(5'-nucleosyl)-tetraphosphatase (symmetrical) activity"/>
    <property type="evidence" value="ECO:0007669"/>
    <property type="project" value="UniProtKB-EC"/>
</dbReference>
<dbReference type="NCBIfam" id="TIGR00277">
    <property type="entry name" value="HDIG"/>
    <property type="match status" value="1"/>
</dbReference>
<dbReference type="SMART" id="SM00471">
    <property type="entry name" value="HDc"/>
    <property type="match status" value="1"/>
</dbReference>
<evidence type="ECO:0000256" key="2">
    <source>
        <dbReference type="ARBA" id="ARBA00022723"/>
    </source>
</evidence>
<evidence type="ECO:0000256" key="1">
    <source>
        <dbReference type="ARBA" id="ARBA00012506"/>
    </source>
</evidence>
<accession>A0A1I2K7D0</accession>
<dbReference type="InterPro" id="IPR051094">
    <property type="entry name" value="Diverse_Catalytic_Enzymes"/>
</dbReference>
<dbReference type="GO" id="GO:0046872">
    <property type="term" value="F:metal ion binding"/>
    <property type="evidence" value="ECO:0007669"/>
    <property type="project" value="UniProtKB-KW"/>
</dbReference>
<keyword evidence="2" id="KW-0479">Metal-binding</keyword>
<dbReference type="SUPFAM" id="SSF109604">
    <property type="entry name" value="HD-domain/PDEase-like"/>
    <property type="match status" value="1"/>
</dbReference>
<dbReference type="CDD" id="cd00077">
    <property type="entry name" value="HDc"/>
    <property type="match status" value="1"/>
</dbReference>
<evidence type="ECO:0000313" key="9">
    <source>
        <dbReference type="Proteomes" id="UP000198661"/>
    </source>
</evidence>
<dbReference type="EMBL" id="FOOK01000001">
    <property type="protein sequence ID" value="SFF62834.1"/>
    <property type="molecule type" value="Genomic_DNA"/>
</dbReference>
<dbReference type="PROSITE" id="PS51831">
    <property type="entry name" value="HD"/>
    <property type="match status" value="1"/>
</dbReference>